<dbReference type="InterPro" id="IPR044913">
    <property type="entry name" value="P_trefoil_dom_sf"/>
</dbReference>
<proteinExistence type="inferred from homology"/>
<dbReference type="OMA" id="YKGAVWP"/>
<evidence type="ECO:0000256" key="9">
    <source>
        <dbReference type="ARBA" id="ARBA00023228"/>
    </source>
</evidence>
<comment type="function">
    <text evidence="12">Essential for the degradation of glycogen in lysosomes. Has highest activity on alpha-1,4-linked glycosidic linkages, but can also hydrolyze alpha-1,6-linked glucans.</text>
</comment>
<dbReference type="GeneTree" id="ENSGT00940000159355"/>
<organism evidence="17 18">
    <name type="scientific">Callorhinchus milii</name>
    <name type="common">Ghost shark</name>
    <dbReference type="NCBI Taxonomy" id="7868"/>
    <lineage>
        <taxon>Eukaryota</taxon>
        <taxon>Metazoa</taxon>
        <taxon>Chordata</taxon>
        <taxon>Craniata</taxon>
        <taxon>Vertebrata</taxon>
        <taxon>Chondrichthyes</taxon>
        <taxon>Holocephali</taxon>
        <taxon>Chimaeriformes</taxon>
        <taxon>Callorhinchidae</taxon>
        <taxon>Callorhinchus</taxon>
    </lineage>
</organism>
<evidence type="ECO:0000256" key="4">
    <source>
        <dbReference type="ARBA" id="ARBA00022729"/>
    </source>
</evidence>
<keyword evidence="5 14" id="KW-0378">Hydrolase</keyword>
<dbReference type="GO" id="GO:0030246">
    <property type="term" value="F:carbohydrate binding"/>
    <property type="evidence" value="ECO:0007669"/>
    <property type="project" value="InterPro"/>
</dbReference>
<name>A0A4W3KGU9_CALMI</name>
<dbReference type="InterPro" id="IPR025887">
    <property type="entry name" value="Glyco_hydro_31_N_dom"/>
</dbReference>
<sequence>MSPSLCKAEKWAFASGREEIGLSGLPSVSEQRTCQFGALKCVTAFLIVALIYVIAYHNRSTLNSLVTVKCVNVDKTEPRLWQYVHHGIGSVNTERLPEMSSNGSASQCSSDPFNRFDCAFNKEMDMKKCLSRGCCYLPVDPANVSVPWCFFPSNYPTYKLDYLTPTPNGYAGKLSRAEKTMFPKDVMTLQLNMMYETEARLHFTLKDPGNKRYEVPIAVPKVTERAPTQLYTVKFSSKPFGIIIQRKSNGCVLLNTTVGPLFYADQFLQISTSLASKYISGLGEHMTNLILDVNWRRLTLWNLDKPRSNLYGSHPFYLVMEEDGSAHGVFLLNSNAMDVLLQPSPALTWRTIGGILDFYIFLGPDPNSVVRQYMDIIGYPIMPPYWSLGFHLCRWGYSNTNITREVVENMTRANMPQDVQWNDLDYTYLKRDFTYNKLNFGDYPQMVEEFHQKGLKYVMIVDVGISSWQAAGSYKPYDNGLKRGVFIKNETGQPLIGRVWPGPTAFPDFTNPETHSWWYENIKAFHDKVPFDGMWIDMNEPSNFINGAIVGCPDNTVENPPYVPGVTGGSLSSRTLCMSGKQYLSSHYNLHNMYGLTEAIASHDALIRILGKRPFVISRSTFPSHGRYAGHWTGDIMSSWNHMYHTIPATMLFNMFGIPLVGADVCGFHGNTNEELCVRWTQLGSFYPFMRNHNDLHQQSQEPYVYSKTAQAAMRKALFTRYSLLPFLYTLFHKAHSDGEMVVRPLSFEFPQDPNTLIIDRQFMWGKALLISPVLAPKTVELSSYFPPATWYSLYDVSIVSSLPSYHLQRLESTLTPKGQYILLPAPLDTINVHVREGCILPLQEPNTTTTASRGNPLGLIVALSNREAARGELFWDDGDSLSTYENGDYTHIIFLARNVNGVVLGTVSVFGVASPPLDVSVNGVWISDFSYRMDSKVRDKRPLVNFPPPPGTAWRSLSNCLPILKR</sequence>
<comment type="similarity">
    <text evidence="2 14">Belongs to the glycosyl hydrolase 31 family.</text>
</comment>
<dbReference type="InterPro" id="IPR048395">
    <property type="entry name" value="Glyco_hydro_31_C"/>
</dbReference>
<dbReference type="PROSITE" id="PS00707">
    <property type="entry name" value="GLYCOSYL_HYDROL_F31_2"/>
    <property type="match status" value="1"/>
</dbReference>
<dbReference type="PANTHER" id="PTHR22762:SF92">
    <property type="entry name" value="LYSOSOMAL ALPHA-GLUCOSIDASE"/>
    <property type="match status" value="1"/>
</dbReference>
<evidence type="ECO:0000256" key="14">
    <source>
        <dbReference type="RuleBase" id="RU361185"/>
    </source>
</evidence>
<feature type="transmembrane region" description="Helical" evidence="15">
    <location>
        <begin position="37"/>
        <end position="56"/>
    </location>
</feature>
<evidence type="ECO:0000256" key="1">
    <source>
        <dbReference type="ARBA" id="ARBA00004656"/>
    </source>
</evidence>
<dbReference type="PROSITE" id="PS00129">
    <property type="entry name" value="GLYCOSYL_HYDROL_F31_1"/>
    <property type="match status" value="1"/>
</dbReference>
<dbReference type="SUPFAM" id="SSF51011">
    <property type="entry name" value="Glycosyl hydrolase domain"/>
    <property type="match status" value="1"/>
</dbReference>
<evidence type="ECO:0000313" key="17">
    <source>
        <dbReference type="Ensembl" id="ENSCMIP00000046310.1"/>
    </source>
</evidence>
<dbReference type="AlphaFoldDB" id="A0A4W3KGU9"/>
<evidence type="ECO:0000256" key="15">
    <source>
        <dbReference type="SAM" id="Phobius"/>
    </source>
</evidence>
<gene>
    <name evidence="17" type="primary">gaa</name>
</gene>
<dbReference type="CDD" id="cd06602">
    <property type="entry name" value="GH31_MGAM_SI_GAA"/>
    <property type="match status" value="1"/>
</dbReference>
<evidence type="ECO:0000256" key="3">
    <source>
        <dbReference type="ARBA" id="ARBA00019338"/>
    </source>
</evidence>
<dbReference type="InterPro" id="IPR011013">
    <property type="entry name" value="Gal_mutarotase_sf_dom"/>
</dbReference>
<dbReference type="Pfam" id="PF21365">
    <property type="entry name" value="Glyco_hydro_31_3rd"/>
    <property type="match status" value="1"/>
</dbReference>
<evidence type="ECO:0000256" key="6">
    <source>
        <dbReference type="ARBA" id="ARBA00023136"/>
    </source>
</evidence>
<keyword evidence="15" id="KW-1133">Transmembrane helix</keyword>
<dbReference type="Gene3D" id="2.60.40.1180">
    <property type="entry name" value="Golgi alpha-mannosidase II"/>
    <property type="match status" value="2"/>
</dbReference>
<dbReference type="PANTHER" id="PTHR22762">
    <property type="entry name" value="ALPHA-GLUCOSIDASE"/>
    <property type="match status" value="1"/>
</dbReference>
<dbReference type="InterPro" id="IPR000519">
    <property type="entry name" value="P_trefoil_dom"/>
</dbReference>
<reference evidence="17" key="5">
    <citation type="submission" date="2025-09" db="UniProtKB">
        <authorList>
            <consortium name="Ensembl"/>
        </authorList>
    </citation>
    <scope>IDENTIFICATION</scope>
</reference>
<dbReference type="FunFam" id="2.60.40.1760:FF:000001">
    <property type="entry name" value="Maltase-glucoamylase, intestinal"/>
    <property type="match status" value="1"/>
</dbReference>
<reference evidence="17" key="4">
    <citation type="submission" date="2025-08" db="UniProtKB">
        <authorList>
            <consortium name="Ensembl"/>
        </authorList>
    </citation>
    <scope>IDENTIFICATION</scope>
</reference>
<evidence type="ECO:0000256" key="8">
    <source>
        <dbReference type="ARBA" id="ARBA00023180"/>
    </source>
</evidence>
<dbReference type="PROSITE" id="PS51448">
    <property type="entry name" value="P_TREFOIL_2"/>
    <property type="match status" value="1"/>
</dbReference>
<dbReference type="Proteomes" id="UP000314986">
    <property type="component" value="Unassembled WGS sequence"/>
</dbReference>
<keyword evidence="8" id="KW-0325">Glycoprotein</keyword>
<dbReference type="SUPFAM" id="SSF57492">
    <property type="entry name" value="Trefoil"/>
    <property type="match status" value="1"/>
</dbReference>
<dbReference type="Gene3D" id="4.10.110.10">
    <property type="entry name" value="Spasmolytic Protein, domain 1"/>
    <property type="match status" value="1"/>
</dbReference>
<dbReference type="GO" id="GO:0004558">
    <property type="term" value="F:alpha-1,4-glucosidase activity"/>
    <property type="evidence" value="ECO:0007669"/>
    <property type="project" value="TreeGrafter"/>
</dbReference>
<dbReference type="InterPro" id="IPR013780">
    <property type="entry name" value="Glyco_hydro_b"/>
</dbReference>
<evidence type="ECO:0000256" key="7">
    <source>
        <dbReference type="ARBA" id="ARBA00023157"/>
    </source>
</evidence>
<keyword evidence="10 14" id="KW-0326">Glycosidase</keyword>
<dbReference type="Gene3D" id="2.60.40.1760">
    <property type="entry name" value="glycosyl hydrolase (family 31)"/>
    <property type="match status" value="1"/>
</dbReference>
<dbReference type="FunFam" id="2.60.40.1180:FF:000001">
    <property type="entry name" value="Maltase-glucoamylase, intestinal"/>
    <property type="match status" value="1"/>
</dbReference>
<reference evidence="18" key="2">
    <citation type="journal article" date="2007" name="PLoS Biol.">
        <title>Survey sequencing and comparative analysis of the elephant shark (Callorhinchus milii) genome.</title>
        <authorList>
            <person name="Venkatesh B."/>
            <person name="Kirkness E.F."/>
            <person name="Loh Y.H."/>
            <person name="Halpern A.L."/>
            <person name="Lee A.P."/>
            <person name="Johnson J."/>
            <person name="Dandona N."/>
            <person name="Viswanathan L.D."/>
            <person name="Tay A."/>
            <person name="Venter J.C."/>
            <person name="Strausberg R.L."/>
            <person name="Brenner S."/>
        </authorList>
    </citation>
    <scope>NUCLEOTIDE SEQUENCE [LARGE SCALE GENOMIC DNA]</scope>
</reference>
<dbReference type="SUPFAM" id="SSF51445">
    <property type="entry name" value="(Trans)glycosidases"/>
    <property type="match status" value="1"/>
</dbReference>
<evidence type="ECO:0000256" key="12">
    <source>
        <dbReference type="ARBA" id="ARBA00045686"/>
    </source>
</evidence>
<evidence type="ECO:0000256" key="2">
    <source>
        <dbReference type="ARBA" id="ARBA00007806"/>
    </source>
</evidence>
<dbReference type="GO" id="GO:0007040">
    <property type="term" value="P:lysosome organization"/>
    <property type="evidence" value="ECO:0007669"/>
    <property type="project" value="TreeGrafter"/>
</dbReference>
<dbReference type="Pfam" id="PF01055">
    <property type="entry name" value="Glyco_hydro_31_2nd"/>
    <property type="match status" value="1"/>
</dbReference>
<dbReference type="Ensembl" id="ENSCMIT00000046970.1">
    <property type="protein sequence ID" value="ENSCMIP00000046310.1"/>
    <property type="gene ID" value="ENSCMIG00000018995.1"/>
</dbReference>
<keyword evidence="7" id="KW-1015">Disulfide bond</keyword>
<keyword evidence="4" id="KW-0732">Signal</keyword>
<dbReference type="InterPro" id="IPR030459">
    <property type="entry name" value="Glyco_hydro_31_CS"/>
</dbReference>
<dbReference type="SMART" id="SM00018">
    <property type="entry name" value="PD"/>
    <property type="match status" value="1"/>
</dbReference>
<keyword evidence="9" id="KW-0458">Lysosome</keyword>
<dbReference type="InterPro" id="IPR000322">
    <property type="entry name" value="Glyco_hydro_31_TIM"/>
</dbReference>
<dbReference type="InterPro" id="IPR030458">
    <property type="entry name" value="Glyco_hydro_31_AS"/>
</dbReference>
<comment type="subcellular location">
    <subcellularLocation>
        <location evidence="1">Lysosome membrane</location>
    </subcellularLocation>
</comment>
<dbReference type="Pfam" id="PF00088">
    <property type="entry name" value="Trefoil"/>
    <property type="match status" value="1"/>
</dbReference>
<evidence type="ECO:0000313" key="18">
    <source>
        <dbReference type="Proteomes" id="UP000314986"/>
    </source>
</evidence>
<keyword evidence="18" id="KW-1185">Reference proteome</keyword>
<evidence type="ECO:0000259" key="16">
    <source>
        <dbReference type="PROSITE" id="PS51448"/>
    </source>
</evidence>
<dbReference type="FunFam" id="3.20.20.80:FF:000072">
    <property type="entry name" value="lysosomal alpha-glucosidase isoform X2"/>
    <property type="match status" value="1"/>
</dbReference>
<feature type="domain" description="P-type" evidence="16">
    <location>
        <begin position="106"/>
        <end position="153"/>
    </location>
</feature>
<dbReference type="CDD" id="cd14752">
    <property type="entry name" value="GH31_N"/>
    <property type="match status" value="1"/>
</dbReference>
<dbReference type="GO" id="GO:0005765">
    <property type="term" value="C:lysosomal membrane"/>
    <property type="evidence" value="ECO:0007669"/>
    <property type="project" value="UniProtKB-SubCell"/>
</dbReference>
<dbReference type="InParanoid" id="A0A4W3KGU9"/>
<reference evidence="18" key="3">
    <citation type="journal article" date="2014" name="Nature">
        <title>Elephant shark genome provides unique insights into gnathostome evolution.</title>
        <authorList>
            <consortium name="International Elephant Shark Genome Sequencing Consortium"/>
            <person name="Venkatesh B."/>
            <person name="Lee A.P."/>
            <person name="Ravi V."/>
            <person name="Maurya A.K."/>
            <person name="Lian M.M."/>
            <person name="Swann J.B."/>
            <person name="Ohta Y."/>
            <person name="Flajnik M.F."/>
            <person name="Sutoh Y."/>
            <person name="Kasahara M."/>
            <person name="Hoon S."/>
            <person name="Gangu V."/>
            <person name="Roy S.W."/>
            <person name="Irimia M."/>
            <person name="Korzh V."/>
            <person name="Kondrychyn I."/>
            <person name="Lim Z.W."/>
            <person name="Tay B.H."/>
            <person name="Tohari S."/>
            <person name="Kong K.W."/>
            <person name="Ho S."/>
            <person name="Lorente-Galdos B."/>
            <person name="Quilez J."/>
            <person name="Marques-Bonet T."/>
            <person name="Raney B.J."/>
            <person name="Ingham P.W."/>
            <person name="Tay A."/>
            <person name="Hillier L.W."/>
            <person name="Minx P."/>
            <person name="Boehm T."/>
            <person name="Wilson R.K."/>
            <person name="Brenner S."/>
            <person name="Warren W.C."/>
        </authorList>
    </citation>
    <scope>NUCLEOTIDE SEQUENCE [LARGE SCALE GENOMIC DNA]</scope>
</reference>
<evidence type="ECO:0000256" key="5">
    <source>
        <dbReference type="ARBA" id="ARBA00022801"/>
    </source>
</evidence>
<evidence type="ECO:0000256" key="11">
    <source>
        <dbReference type="ARBA" id="ARBA00041572"/>
    </source>
</evidence>
<dbReference type="InterPro" id="IPR017853">
    <property type="entry name" value="GH"/>
</dbReference>
<keyword evidence="6 15" id="KW-0472">Membrane</keyword>
<dbReference type="STRING" id="7868.ENSCMIP00000046310"/>
<dbReference type="CDD" id="cd00111">
    <property type="entry name" value="Trefoil"/>
    <property type="match status" value="1"/>
</dbReference>
<reference evidence="18" key="1">
    <citation type="journal article" date="2006" name="Science">
        <title>Ancient noncoding elements conserved in the human genome.</title>
        <authorList>
            <person name="Venkatesh B."/>
            <person name="Kirkness E.F."/>
            <person name="Loh Y.H."/>
            <person name="Halpern A.L."/>
            <person name="Lee A.P."/>
            <person name="Johnson J."/>
            <person name="Dandona N."/>
            <person name="Viswanathan L.D."/>
            <person name="Tay A."/>
            <person name="Venter J.C."/>
            <person name="Strausberg R.L."/>
            <person name="Brenner S."/>
        </authorList>
    </citation>
    <scope>NUCLEOTIDE SEQUENCE [LARGE SCALE GENOMIC DNA]</scope>
</reference>
<keyword evidence="15" id="KW-0812">Transmembrane</keyword>
<evidence type="ECO:0000256" key="10">
    <source>
        <dbReference type="ARBA" id="ARBA00023295"/>
    </source>
</evidence>
<evidence type="ECO:0000256" key="13">
    <source>
        <dbReference type="PROSITE-ProRule" id="PRU00779"/>
    </source>
</evidence>
<accession>A0A4W3KGU9</accession>
<comment type="caution">
    <text evidence="13">Lacks conserved residue(s) required for the propagation of feature annotation.</text>
</comment>
<protein>
    <recommendedName>
        <fullName evidence="3">Lysosomal alpha-glucosidase</fullName>
    </recommendedName>
    <alternativeName>
        <fullName evidence="11">Acid maltase</fullName>
    </alternativeName>
</protein>
<dbReference type="Pfam" id="PF13802">
    <property type="entry name" value="Gal_mutarotas_2"/>
    <property type="match status" value="1"/>
</dbReference>
<dbReference type="GO" id="GO:0005980">
    <property type="term" value="P:glycogen catabolic process"/>
    <property type="evidence" value="ECO:0007669"/>
    <property type="project" value="TreeGrafter"/>
</dbReference>
<dbReference type="Gene3D" id="3.20.20.80">
    <property type="entry name" value="Glycosidases"/>
    <property type="match status" value="1"/>
</dbReference>
<dbReference type="SUPFAM" id="SSF74650">
    <property type="entry name" value="Galactose mutarotase-like"/>
    <property type="match status" value="1"/>
</dbReference>